<evidence type="ECO:0000256" key="14">
    <source>
        <dbReference type="PROSITE-ProRule" id="PRU01360"/>
    </source>
</evidence>
<evidence type="ECO:0000256" key="16">
    <source>
        <dbReference type="SAM" id="MobiDB-lite"/>
    </source>
</evidence>
<evidence type="ECO:0000259" key="18">
    <source>
        <dbReference type="Pfam" id="PF00593"/>
    </source>
</evidence>
<dbReference type="GO" id="GO:0015344">
    <property type="term" value="F:siderophore uptake transmembrane transporter activity"/>
    <property type="evidence" value="ECO:0007669"/>
    <property type="project" value="TreeGrafter"/>
</dbReference>
<dbReference type="InterPro" id="IPR012910">
    <property type="entry name" value="Plug_dom"/>
</dbReference>
<dbReference type="GO" id="GO:0009279">
    <property type="term" value="C:cell outer membrane"/>
    <property type="evidence" value="ECO:0007669"/>
    <property type="project" value="UniProtKB-SubCell"/>
</dbReference>
<keyword evidence="13 14" id="KW-0998">Cell outer membrane</keyword>
<name>A0A2U1SMK1_METSR</name>
<keyword evidence="7 17" id="KW-0732">Signal</keyword>
<dbReference type="Gene3D" id="2.40.170.20">
    <property type="entry name" value="TonB-dependent receptor, beta-barrel domain"/>
    <property type="match status" value="1"/>
</dbReference>
<keyword evidence="4 14" id="KW-1134">Transmembrane beta strand</keyword>
<keyword evidence="12 20" id="KW-0675">Receptor</keyword>
<evidence type="ECO:0000259" key="19">
    <source>
        <dbReference type="Pfam" id="PF07715"/>
    </source>
</evidence>
<comment type="subcellular location">
    <subcellularLocation>
        <location evidence="1 14">Cell outer membrane</location>
        <topology evidence="1 14">Multi-pass membrane protein</topology>
    </subcellularLocation>
</comment>
<dbReference type="NCBIfam" id="TIGR01783">
    <property type="entry name" value="TonB-siderophor"/>
    <property type="match status" value="1"/>
</dbReference>
<organism evidence="20 21">
    <name type="scientific">Methylosinus sporium</name>
    <dbReference type="NCBI Taxonomy" id="428"/>
    <lineage>
        <taxon>Bacteria</taxon>
        <taxon>Pseudomonadati</taxon>
        <taxon>Pseudomonadota</taxon>
        <taxon>Alphaproteobacteria</taxon>
        <taxon>Hyphomicrobiales</taxon>
        <taxon>Methylocystaceae</taxon>
        <taxon>Methylosinus</taxon>
    </lineage>
</organism>
<evidence type="ECO:0000256" key="11">
    <source>
        <dbReference type="ARBA" id="ARBA00023136"/>
    </source>
</evidence>
<dbReference type="Pfam" id="PF07715">
    <property type="entry name" value="Plug"/>
    <property type="match status" value="1"/>
</dbReference>
<feature type="domain" description="TonB-dependent receptor plug" evidence="19">
    <location>
        <begin position="72"/>
        <end position="168"/>
    </location>
</feature>
<feature type="signal peptide" evidence="17">
    <location>
        <begin position="1"/>
        <end position="26"/>
    </location>
</feature>
<keyword evidence="11 14" id="KW-0472">Membrane</keyword>
<dbReference type="PANTHER" id="PTHR32552">
    <property type="entry name" value="FERRICHROME IRON RECEPTOR-RELATED"/>
    <property type="match status" value="1"/>
</dbReference>
<protein>
    <submittedName>
        <fullName evidence="20">TonB-dependent siderophore receptor</fullName>
    </submittedName>
</protein>
<dbReference type="RefSeq" id="WP_108918283.1">
    <property type="nucleotide sequence ID" value="NZ_BGJY01000004.1"/>
</dbReference>
<dbReference type="Proteomes" id="UP000245137">
    <property type="component" value="Unassembled WGS sequence"/>
</dbReference>
<dbReference type="EMBL" id="PUIV01000035">
    <property type="protein sequence ID" value="PWB92825.1"/>
    <property type="molecule type" value="Genomic_DNA"/>
</dbReference>
<dbReference type="Pfam" id="PF00593">
    <property type="entry name" value="TonB_dep_Rec_b-barrel"/>
    <property type="match status" value="1"/>
</dbReference>
<evidence type="ECO:0000256" key="10">
    <source>
        <dbReference type="ARBA" id="ARBA00023077"/>
    </source>
</evidence>
<keyword evidence="5" id="KW-0410">Iron transport</keyword>
<dbReference type="GO" id="GO:0038023">
    <property type="term" value="F:signaling receptor activity"/>
    <property type="evidence" value="ECO:0007669"/>
    <property type="project" value="InterPro"/>
</dbReference>
<keyword evidence="8" id="KW-0408">Iron</keyword>
<dbReference type="GO" id="GO:0015891">
    <property type="term" value="P:siderophore transport"/>
    <property type="evidence" value="ECO:0007669"/>
    <property type="project" value="InterPro"/>
</dbReference>
<keyword evidence="6 14" id="KW-0812">Transmembrane</keyword>
<feature type="compositionally biased region" description="Polar residues" evidence="16">
    <location>
        <begin position="60"/>
        <end position="69"/>
    </location>
</feature>
<evidence type="ECO:0000256" key="3">
    <source>
        <dbReference type="ARBA" id="ARBA00022448"/>
    </source>
</evidence>
<dbReference type="InterPro" id="IPR039426">
    <property type="entry name" value="TonB-dep_rcpt-like"/>
</dbReference>
<evidence type="ECO:0000313" key="21">
    <source>
        <dbReference type="Proteomes" id="UP000245137"/>
    </source>
</evidence>
<keyword evidence="10 15" id="KW-0798">TonB box</keyword>
<dbReference type="InterPro" id="IPR000531">
    <property type="entry name" value="Beta-barrel_TonB"/>
</dbReference>
<dbReference type="FunFam" id="2.170.130.10:FF:000001">
    <property type="entry name" value="Catecholate siderophore TonB-dependent receptor"/>
    <property type="match status" value="1"/>
</dbReference>
<evidence type="ECO:0000256" key="9">
    <source>
        <dbReference type="ARBA" id="ARBA00023065"/>
    </source>
</evidence>
<evidence type="ECO:0000256" key="17">
    <source>
        <dbReference type="SAM" id="SignalP"/>
    </source>
</evidence>
<dbReference type="InterPro" id="IPR037066">
    <property type="entry name" value="Plug_dom_sf"/>
</dbReference>
<comment type="caution">
    <text evidence="20">The sequence shown here is derived from an EMBL/GenBank/DDBJ whole genome shotgun (WGS) entry which is preliminary data.</text>
</comment>
<evidence type="ECO:0000256" key="5">
    <source>
        <dbReference type="ARBA" id="ARBA00022496"/>
    </source>
</evidence>
<evidence type="ECO:0000256" key="6">
    <source>
        <dbReference type="ARBA" id="ARBA00022692"/>
    </source>
</evidence>
<evidence type="ECO:0000256" key="12">
    <source>
        <dbReference type="ARBA" id="ARBA00023170"/>
    </source>
</evidence>
<dbReference type="SUPFAM" id="SSF56935">
    <property type="entry name" value="Porins"/>
    <property type="match status" value="1"/>
</dbReference>
<accession>A0A2U1SMK1</accession>
<evidence type="ECO:0000256" key="4">
    <source>
        <dbReference type="ARBA" id="ARBA00022452"/>
    </source>
</evidence>
<feature type="chain" id="PRO_5015775006" evidence="17">
    <location>
        <begin position="27"/>
        <end position="741"/>
    </location>
</feature>
<evidence type="ECO:0000256" key="13">
    <source>
        <dbReference type="ARBA" id="ARBA00023237"/>
    </source>
</evidence>
<gene>
    <name evidence="20" type="ORF">C5689_16140</name>
</gene>
<dbReference type="InterPro" id="IPR036942">
    <property type="entry name" value="Beta-barrel_TonB_sf"/>
</dbReference>
<evidence type="ECO:0000256" key="7">
    <source>
        <dbReference type="ARBA" id="ARBA00022729"/>
    </source>
</evidence>
<keyword evidence="21" id="KW-1185">Reference proteome</keyword>
<evidence type="ECO:0000256" key="1">
    <source>
        <dbReference type="ARBA" id="ARBA00004571"/>
    </source>
</evidence>
<reference evidence="20 21" key="1">
    <citation type="journal article" date="2018" name="Appl. Microbiol. Biotechnol.">
        <title>Co-cultivation of the strictly anaerobic methanogen Methanosarcina barkeri with aerobic methanotrophs in an oxygen-limited membrane bioreactor.</title>
        <authorList>
            <person name="In 't Zandt M.H."/>
            <person name="van den Bosch T.J.M."/>
            <person name="Rijkers R."/>
            <person name="van Kessel M.A.H.J."/>
            <person name="Jetten M.S.M."/>
            <person name="Welte C.U."/>
        </authorList>
    </citation>
    <scope>NUCLEOTIDE SEQUENCE [LARGE SCALE GENOMIC DNA]</scope>
    <source>
        <strain evidence="20 21">DSM 17706</strain>
    </source>
</reference>
<proteinExistence type="inferred from homology"/>
<feature type="region of interest" description="Disordered" evidence="16">
    <location>
        <begin position="36"/>
        <end position="69"/>
    </location>
</feature>
<dbReference type="OrthoDB" id="9760333at2"/>
<comment type="similarity">
    <text evidence="2 14 15">Belongs to the TonB-dependent receptor family.</text>
</comment>
<sequence length="741" mass="81851">MPHHELTCGASACALLISLFSASASAQESLPTIDIAGGGPATGTKTSAAAPAKESRYRRTNSFGATKTDTPLSSTPVAVQIVPREVIVDKQALDTMEAVKNVSGVQASTGTYYDQYLIRGFTSGNGVTWRDGLKLEGMIGGEEIAFTERVEIIKGPGSVLYGRIEPGGFVNVVTKRPQEEFKAEITQQVGNWGLARTSADVTGPVDAEKTVLYRVMGVYDHADSFTDFDHRDNGAAALFLTFRPTQNFEFNLQFEHYQKKQTQPDGSGTVPVNIVQGVVNYPINLPRHFSVADPGIWNDFPYVVRRTLYGFDWTYKIDENWKLKNRFHIVDDRENQTGIGNWTGFDGANITRTFHNNPLTRNILATNLDLTGEIMTGPIRHKTLVGLDWYKYQDDWVGDYGFALPVAPLNIYAPVYGYFTGLLHGLADSARSNVLWRSRQQDFGVYAQDQISLFDDRLQILLGGRWDKATVSGAAVYGAVMADCFPGCTGYPLNTYSDKPKLSPRAAALFKVTDNISVFGGYVRSFGANNGVDASGKVFAPEESFQWEAGLKSAWLDGDLTASVTLFDLTKKNIVKADPLNPGFSEPVGVVNSRGVEFDVAGKVTENLSVIASYTFDVAKIVDDNNNGNKGHRFNSVAPHVGNLWAKWDTAPGRPEGFEFAFGAYASDERWGADDNTWKMPAYVKFDTMTSYRTLIDDHKVTFRFNVKNLSDTKYFERSDGWMYAYYGASRTFVGSVNFQF</sequence>
<dbReference type="CDD" id="cd01347">
    <property type="entry name" value="ligand_gated_channel"/>
    <property type="match status" value="1"/>
</dbReference>
<dbReference type="AlphaFoldDB" id="A0A2U1SMK1"/>
<keyword evidence="9" id="KW-0406">Ion transport</keyword>
<evidence type="ECO:0000256" key="8">
    <source>
        <dbReference type="ARBA" id="ARBA00023004"/>
    </source>
</evidence>
<dbReference type="PROSITE" id="PS52016">
    <property type="entry name" value="TONB_DEPENDENT_REC_3"/>
    <property type="match status" value="1"/>
</dbReference>
<evidence type="ECO:0000256" key="15">
    <source>
        <dbReference type="RuleBase" id="RU003357"/>
    </source>
</evidence>
<evidence type="ECO:0000256" key="2">
    <source>
        <dbReference type="ARBA" id="ARBA00009810"/>
    </source>
</evidence>
<dbReference type="InterPro" id="IPR010105">
    <property type="entry name" value="TonB_sidphr_rcpt"/>
</dbReference>
<dbReference type="Gene3D" id="2.170.130.10">
    <property type="entry name" value="TonB-dependent receptor, plug domain"/>
    <property type="match status" value="1"/>
</dbReference>
<keyword evidence="3 14" id="KW-0813">Transport</keyword>
<feature type="domain" description="TonB-dependent receptor-like beta-barrel" evidence="18">
    <location>
        <begin position="253"/>
        <end position="710"/>
    </location>
</feature>
<dbReference type="PANTHER" id="PTHR32552:SF68">
    <property type="entry name" value="FERRICHROME OUTER MEMBRANE TRANSPORTER_PHAGE RECEPTOR"/>
    <property type="match status" value="1"/>
</dbReference>
<evidence type="ECO:0000313" key="20">
    <source>
        <dbReference type="EMBL" id="PWB92825.1"/>
    </source>
</evidence>